<reference evidence="3" key="1">
    <citation type="submission" date="2012-09" db="EMBL/GenBank/DDBJ databases">
        <authorList>
            <person name="Martin A.A."/>
        </authorList>
    </citation>
    <scope>NUCLEOTIDE SEQUENCE</scope>
</reference>
<evidence type="ECO:0000259" key="2">
    <source>
        <dbReference type="Pfam" id="PF14680"/>
    </source>
</evidence>
<dbReference type="WBParaSite" id="ACAC_0000314701-mRNA-1">
    <property type="protein sequence ID" value="ACAC_0000314701-mRNA-1"/>
    <property type="gene ID" value="ACAC_0000314701"/>
</dbReference>
<dbReference type="GO" id="GO:0070182">
    <property type="term" value="F:DNA polymerase binding"/>
    <property type="evidence" value="ECO:0007669"/>
    <property type="project" value="TreeGrafter"/>
</dbReference>
<keyword evidence="3" id="KW-1185">Reference proteome</keyword>
<dbReference type="PANTHER" id="PTHR21818">
    <property type="entry name" value="BC025462 PROTEIN"/>
    <property type="match status" value="1"/>
</dbReference>
<protein>
    <submittedName>
        <fullName evidence="4">FANCI_HD2 domain-containing protein</fullName>
    </submittedName>
</protein>
<feature type="domain" description="FANCI helical" evidence="2">
    <location>
        <begin position="448"/>
        <end position="509"/>
    </location>
</feature>
<feature type="compositionally biased region" description="Polar residues" evidence="1">
    <location>
        <begin position="16"/>
        <end position="27"/>
    </location>
</feature>
<evidence type="ECO:0000256" key="1">
    <source>
        <dbReference type="SAM" id="MobiDB-lite"/>
    </source>
</evidence>
<proteinExistence type="predicted"/>
<name>A0A158P7U0_ANGCA</name>
<sequence length="512" mass="57555">MQDRPSQRSSSSQLSTGTPFGTQNSGNKVTIDTFVHKFIEHGKELESKRKSGQEETFVADIKGRVFNFLRSTVRKDKAAKLTDFYSSWCQLTSLLDEEDRVSCRVAGLRLALEVLSINPVICLYVSTLYDEAVKQIQLCDSGQILPLLETHSGTLAVPSLSNRCLSMDDMIEKYLDERALEDLLDVEQRSTTTSKCVYLLRVLDNKRLSRVLREMILAWPKKRGVAPAVGLMSCVHEMVKVARDYPNSEPGMVMCSEFGFLLAFALCSIDRYKTSTVLELTKAFQKLWTFRENIHEFGWIENSSLGEVVDIAEDQVTCLVKRLGEDVEAHDLLSDPTVLLMQSLLKLPSTVEITIVDGRVADGYPIWLFASKVLVKLVISRRKELGTHLALIIELVATSSTSVSFICVDMLVDIVRQCTLDVLNNWRELETLFKNICYIRRDISVSLVRTAVYLGFAEEGKRKSPMAGQCLDFLVSHAATTPEWKAETMCMTDGGVVTLVEPLPHLVQVRDF</sequence>
<dbReference type="Pfam" id="PF14680">
    <property type="entry name" value="FANCI_HD2"/>
    <property type="match status" value="1"/>
</dbReference>
<dbReference type="InterPro" id="IPR029312">
    <property type="entry name" value="FANCI_HD2"/>
</dbReference>
<feature type="region of interest" description="Disordered" evidence="1">
    <location>
        <begin position="1"/>
        <end position="27"/>
    </location>
</feature>
<dbReference type="GO" id="GO:0006281">
    <property type="term" value="P:DNA repair"/>
    <property type="evidence" value="ECO:0007669"/>
    <property type="project" value="InterPro"/>
</dbReference>
<evidence type="ECO:0000313" key="4">
    <source>
        <dbReference type="WBParaSite" id="ACAC_0000314701-mRNA-1"/>
    </source>
</evidence>
<dbReference type="InterPro" id="IPR026171">
    <property type="entry name" value="FANCI"/>
</dbReference>
<organism evidence="3 4">
    <name type="scientific">Angiostrongylus cantonensis</name>
    <name type="common">Rat lungworm</name>
    <dbReference type="NCBI Taxonomy" id="6313"/>
    <lineage>
        <taxon>Eukaryota</taxon>
        <taxon>Metazoa</taxon>
        <taxon>Ecdysozoa</taxon>
        <taxon>Nematoda</taxon>
        <taxon>Chromadorea</taxon>
        <taxon>Rhabditida</taxon>
        <taxon>Rhabditina</taxon>
        <taxon>Rhabditomorpha</taxon>
        <taxon>Strongyloidea</taxon>
        <taxon>Metastrongylidae</taxon>
        <taxon>Angiostrongylus</taxon>
    </lineage>
</organism>
<dbReference type="Proteomes" id="UP000035642">
    <property type="component" value="Unassembled WGS sequence"/>
</dbReference>
<dbReference type="STRING" id="6313.A0A158P7U0"/>
<dbReference type="PANTHER" id="PTHR21818:SF0">
    <property type="entry name" value="FANCONI ANEMIA GROUP I PROTEIN"/>
    <property type="match status" value="1"/>
</dbReference>
<evidence type="ECO:0000313" key="3">
    <source>
        <dbReference type="Proteomes" id="UP000035642"/>
    </source>
</evidence>
<reference evidence="4" key="2">
    <citation type="submission" date="2016-04" db="UniProtKB">
        <authorList>
            <consortium name="WormBaseParasite"/>
        </authorList>
    </citation>
    <scope>IDENTIFICATION</scope>
</reference>
<accession>A0A158P7U0</accession>
<dbReference type="AlphaFoldDB" id="A0A158P7U0"/>